<dbReference type="Proteomes" id="UP000265962">
    <property type="component" value="Unassembled WGS sequence"/>
</dbReference>
<sequence length="256" mass="26620">MPTSPDPSRRSRGRTVGTLLRMREPIAWLVLAVTVGYVVLGGVNLGWNMVHESLSLSASARRTGTAVPLVWVLVDVAMVLVCIFGTAAIERARALTRSAAVVVSITACYDVFILAVGVLGAQAPVFSRVLETVGGLLETAAKFAAAVVLWRLLPAGVERDAQPGSPAQGVLWAPERATGRTWARAGDAALPAPADPGAAGEDPRPTRDDGPELKPPASSGDGGPAVPWLTARQVASGEQAPTGPPQSQGWRSLRAE</sequence>
<feature type="region of interest" description="Disordered" evidence="1">
    <location>
        <begin position="188"/>
        <end position="256"/>
    </location>
</feature>
<evidence type="ECO:0000256" key="1">
    <source>
        <dbReference type="SAM" id="MobiDB-lite"/>
    </source>
</evidence>
<evidence type="ECO:0000256" key="2">
    <source>
        <dbReference type="SAM" id="Phobius"/>
    </source>
</evidence>
<dbReference type="EMBL" id="OMOH01000002">
    <property type="protein sequence ID" value="SPF67691.1"/>
    <property type="molecule type" value="Genomic_DNA"/>
</dbReference>
<feature type="compositionally biased region" description="Basic and acidic residues" evidence="1">
    <location>
        <begin position="201"/>
        <end position="212"/>
    </location>
</feature>
<keyword evidence="4" id="KW-1185">Reference proteome</keyword>
<feature type="transmembrane region" description="Helical" evidence="2">
    <location>
        <begin position="26"/>
        <end position="47"/>
    </location>
</feature>
<accession>A0A375HYY2</accession>
<evidence type="ECO:0000313" key="3">
    <source>
        <dbReference type="EMBL" id="SPF67691.1"/>
    </source>
</evidence>
<keyword evidence="2" id="KW-0812">Transmembrane</keyword>
<gene>
    <name evidence="3" type="ORF">PROPJV5_0650</name>
</gene>
<protein>
    <submittedName>
        <fullName evidence="3">Uncharacterized protein</fullName>
    </submittedName>
</protein>
<name>A0A375HYY2_9ACTN</name>
<evidence type="ECO:0000313" key="4">
    <source>
        <dbReference type="Proteomes" id="UP000265962"/>
    </source>
</evidence>
<reference evidence="4" key="1">
    <citation type="submission" date="2018-02" db="EMBL/GenBank/DDBJ databases">
        <authorList>
            <person name="Hornung B."/>
        </authorList>
    </citation>
    <scope>NUCLEOTIDE SEQUENCE [LARGE SCALE GENOMIC DNA]</scope>
</reference>
<keyword evidence="2" id="KW-0472">Membrane</keyword>
<proteinExistence type="predicted"/>
<keyword evidence="2" id="KW-1133">Transmembrane helix</keyword>
<feature type="transmembrane region" description="Helical" evidence="2">
    <location>
        <begin position="67"/>
        <end position="89"/>
    </location>
</feature>
<feature type="transmembrane region" description="Helical" evidence="2">
    <location>
        <begin position="101"/>
        <end position="121"/>
    </location>
</feature>
<dbReference type="AlphaFoldDB" id="A0A375HYY2"/>
<feature type="compositionally biased region" description="Low complexity" evidence="1">
    <location>
        <begin position="188"/>
        <end position="200"/>
    </location>
</feature>
<organism evidence="3 4">
    <name type="scientific">Propionibacterium ruminifibrarum</name>
    <dbReference type="NCBI Taxonomy" id="1962131"/>
    <lineage>
        <taxon>Bacteria</taxon>
        <taxon>Bacillati</taxon>
        <taxon>Actinomycetota</taxon>
        <taxon>Actinomycetes</taxon>
        <taxon>Propionibacteriales</taxon>
        <taxon>Propionibacteriaceae</taxon>
        <taxon>Propionibacterium</taxon>
    </lineage>
</organism>